<reference evidence="1" key="2">
    <citation type="submission" date="2020-05" db="UniProtKB">
        <authorList>
            <consortium name="EnsemblMetazoa"/>
        </authorList>
    </citation>
    <scope>IDENTIFICATION</scope>
    <source>
        <strain evidence="1">CM1001059</strain>
    </source>
</reference>
<dbReference type="EnsemblMetazoa" id="AMEC007298-RA">
    <property type="protein sequence ID" value="AMEC007298-PA"/>
    <property type="gene ID" value="AMEC007298"/>
</dbReference>
<sequence length="286" mass="29429">MSSGGSSFSCCVTVHGSAVAPPSGVGVVGCGSTAALLVPVGDTGFVAGGTEREAAEEGGGGVGCCCGCVAVGEWGDLARAGKLVRPAPTPDSSLLELALRECCTDRSSGSALIAFCTSGAGGALLPGSWCDVFGVICIWLRLRPFMPVSLAGGDHQLTTRPTSGTCRSMPSCHSFSSASRCRSMVAASMPFFRISDIVSRILEFSCTTRAVCTTSSSSSSTSVSLRLDQRRVELVQLTLRLVGEKRLPALRHVVDAAEAGPVVQLDQPQDAARRHQLLKPGPVPDG</sequence>
<dbReference type="AlphaFoldDB" id="A0A182TS22"/>
<protein>
    <submittedName>
        <fullName evidence="1">Uncharacterized protein</fullName>
    </submittedName>
</protein>
<name>A0A182TS22_9DIPT</name>
<dbReference type="Proteomes" id="UP000075902">
    <property type="component" value="Unassembled WGS sequence"/>
</dbReference>
<keyword evidence="2" id="KW-1185">Reference proteome</keyword>
<accession>A0A182TS22</accession>
<organism evidence="1 2">
    <name type="scientific">Anopheles melas</name>
    <dbReference type="NCBI Taxonomy" id="34690"/>
    <lineage>
        <taxon>Eukaryota</taxon>
        <taxon>Metazoa</taxon>
        <taxon>Ecdysozoa</taxon>
        <taxon>Arthropoda</taxon>
        <taxon>Hexapoda</taxon>
        <taxon>Insecta</taxon>
        <taxon>Pterygota</taxon>
        <taxon>Neoptera</taxon>
        <taxon>Endopterygota</taxon>
        <taxon>Diptera</taxon>
        <taxon>Nematocera</taxon>
        <taxon>Culicoidea</taxon>
        <taxon>Culicidae</taxon>
        <taxon>Anophelinae</taxon>
        <taxon>Anopheles</taxon>
    </lineage>
</organism>
<evidence type="ECO:0000313" key="2">
    <source>
        <dbReference type="Proteomes" id="UP000075902"/>
    </source>
</evidence>
<reference evidence="2" key="1">
    <citation type="submission" date="2014-01" db="EMBL/GenBank/DDBJ databases">
        <title>The Genome Sequence of Anopheles melas CM1001059_A (V2).</title>
        <authorList>
            <consortium name="The Broad Institute Genomics Platform"/>
            <person name="Neafsey D.E."/>
            <person name="Besansky N."/>
            <person name="Howell P."/>
            <person name="Walton C."/>
            <person name="Young S.K."/>
            <person name="Zeng Q."/>
            <person name="Gargeya S."/>
            <person name="Fitzgerald M."/>
            <person name="Haas B."/>
            <person name="Abouelleil A."/>
            <person name="Allen A.W."/>
            <person name="Alvarado L."/>
            <person name="Arachchi H.M."/>
            <person name="Berlin A.M."/>
            <person name="Chapman S.B."/>
            <person name="Gainer-Dewar J."/>
            <person name="Goldberg J."/>
            <person name="Griggs A."/>
            <person name="Gujja S."/>
            <person name="Hansen M."/>
            <person name="Howarth C."/>
            <person name="Imamovic A."/>
            <person name="Ireland A."/>
            <person name="Larimer J."/>
            <person name="McCowan C."/>
            <person name="Murphy C."/>
            <person name="Pearson M."/>
            <person name="Poon T.W."/>
            <person name="Priest M."/>
            <person name="Roberts A."/>
            <person name="Saif S."/>
            <person name="Shea T."/>
            <person name="Sisk P."/>
            <person name="Sykes S."/>
            <person name="Wortman J."/>
            <person name="Nusbaum C."/>
            <person name="Birren B."/>
        </authorList>
    </citation>
    <scope>NUCLEOTIDE SEQUENCE [LARGE SCALE GENOMIC DNA]</scope>
    <source>
        <strain evidence="2">CM1001059</strain>
    </source>
</reference>
<dbReference type="VEuPathDB" id="VectorBase:AMEC007298"/>
<evidence type="ECO:0000313" key="1">
    <source>
        <dbReference type="EnsemblMetazoa" id="AMEC007298-PA"/>
    </source>
</evidence>
<proteinExistence type="predicted"/>